<reference evidence="1 2" key="1">
    <citation type="submission" date="2019-09" db="EMBL/GenBank/DDBJ databases">
        <authorList>
            <person name="Silva M."/>
            <person name="Pereira G."/>
            <person name="Lopes-Da-Costa L."/>
            <person name="Silva E."/>
        </authorList>
    </citation>
    <scope>NUCLEOTIDE SEQUENCE [LARGE SCALE GENOMIC DNA]</scope>
    <source>
        <strain evidence="1 2">FMV-PI01</strain>
    </source>
</reference>
<reference evidence="1 2" key="2">
    <citation type="submission" date="2020-03" db="EMBL/GenBank/DDBJ databases">
        <title>Campylobacter portucalensis sp. nov., a new species of Campylobacter isolated from the reproductive tract of bulls.</title>
        <authorList>
            <person name="Silva M.F."/>
            <person name="Pereira G."/>
            <person name="Carneiro C."/>
            <person name="Hemphill A."/>
            <person name="Mateus L."/>
            <person name="Lopes-Da-Costa L."/>
            <person name="Silva E."/>
        </authorList>
    </citation>
    <scope>NUCLEOTIDE SEQUENCE [LARGE SCALE GENOMIC DNA]</scope>
    <source>
        <strain evidence="1 2">FMV-PI01</strain>
    </source>
</reference>
<organism evidence="1 2">
    <name type="scientific">Campylobacter portucalensis</name>
    <dbReference type="NCBI Taxonomy" id="2608384"/>
    <lineage>
        <taxon>Bacteria</taxon>
        <taxon>Pseudomonadati</taxon>
        <taxon>Campylobacterota</taxon>
        <taxon>Epsilonproteobacteria</taxon>
        <taxon>Campylobacterales</taxon>
        <taxon>Campylobacteraceae</taxon>
        <taxon>Campylobacter</taxon>
    </lineage>
</organism>
<dbReference type="InterPro" id="IPR013321">
    <property type="entry name" value="Arc_rbn_hlx_hlx"/>
</dbReference>
<dbReference type="InterPro" id="IPR007337">
    <property type="entry name" value="RelB/DinJ"/>
</dbReference>
<sequence>MTTVTIRVSDYDKKKVEQIFSDLGLNISSATNTFFKQVIYNKGISFELKVDPFYSKENLKRLEKNAKEMKETGGKIKDIF</sequence>
<accession>A0A6L5WKQ1</accession>
<dbReference type="Gene3D" id="1.10.1220.10">
    <property type="entry name" value="Met repressor-like"/>
    <property type="match status" value="1"/>
</dbReference>
<dbReference type="AlphaFoldDB" id="A0A6L5WKQ1"/>
<comment type="caution">
    <text evidence="1">The sequence shown here is derived from an EMBL/GenBank/DDBJ whole genome shotgun (WGS) entry which is preliminary data.</text>
</comment>
<gene>
    <name evidence="1" type="ORF">F1B92_04395</name>
</gene>
<dbReference type="Proteomes" id="UP000476338">
    <property type="component" value="Unassembled WGS sequence"/>
</dbReference>
<proteinExistence type="predicted"/>
<dbReference type="EMBL" id="VWSJ01000012">
    <property type="protein sequence ID" value="MSN96423.1"/>
    <property type="molecule type" value="Genomic_DNA"/>
</dbReference>
<dbReference type="Pfam" id="PF04221">
    <property type="entry name" value="RelB"/>
    <property type="match status" value="1"/>
</dbReference>
<keyword evidence="2" id="KW-1185">Reference proteome</keyword>
<dbReference type="RefSeq" id="WP_154570691.1">
    <property type="nucleotide sequence ID" value="NZ_VWSJ01000012.1"/>
</dbReference>
<name>A0A6L5WKQ1_9BACT</name>
<dbReference type="GO" id="GO:0006355">
    <property type="term" value="P:regulation of DNA-templated transcription"/>
    <property type="evidence" value="ECO:0007669"/>
    <property type="project" value="InterPro"/>
</dbReference>
<protein>
    <submittedName>
        <fullName evidence="1">Type II toxin-antitoxin system RelB/DinJ family antitoxin</fullName>
    </submittedName>
</protein>
<dbReference type="NCBIfam" id="TIGR02384">
    <property type="entry name" value="RelB_DinJ"/>
    <property type="match status" value="1"/>
</dbReference>
<evidence type="ECO:0000313" key="1">
    <source>
        <dbReference type="EMBL" id="MSN96423.1"/>
    </source>
</evidence>
<evidence type="ECO:0000313" key="2">
    <source>
        <dbReference type="Proteomes" id="UP000476338"/>
    </source>
</evidence>